<dbReference type="GO" id="GO:0008654">
    <property type="term" value="P:phospholipid biosynthetic process"/>
    <property type="evidence" value="ECO:0007669"/>
    <property type="project" value="UniProtKB-KW"/>
</dbReference>
<dbReference type="Proteomes" id="UP000516320">
    <property type="component" value="Chromosome"/>
</dbReference>
<evidence type="ECO:0000256" key="5">
    <source>
        <dbReference type="ARBA" id="ARBA00022777"/>
    </source>
</evidence>
<keyword evidence="7" id="KW-0443">Lipid metabolism</keyword>
<keyword evidence="7" id="KW-0444">Lipid biosynthesis</keyword>
<proteinExistence type="inferred from homology"/>
<evidence type="ECO:0000256" key="2">
    <source>
        <dbReference type="ARBA" id="ARBA00005983"/>
    </source>
</evidence>
<dbReference type="GO" id="GO:0004143">
    <property type="term" value="F:ATP-dependent diacylglycerol kinase activity"/>
    <property type="evidence" value="ECO:0007669"/>
    <property type="project" value="TreeGrafter"/>
</dbReference>
<evidence type="ECO:0000256" key="7">
    <source>
        <dbReference type="ARBA" id="ARBA00023209"/>
    </source>
</evidence>
<sequence>MFANSESYPLRTVEISRVALLTNPKAGKGNASRAAEIARQTLTRTGVDVVGISGSSAAASRQLAKEMIADPDIDALVVCGGDGLINLALQAHSYSNKPIGIIPSGTGNDTARALGISLDPRRAALTVVRGFTSTCDLGKLRDVHAKERYFGTIACAGFDSLVSDRANTLAWPHGKARYNLAMLVEFSKFHAIPAKIYLDDKECIDDDVTLCSIGNTTTYGGGMMACPHADHHDGLFDVTVIHRINRRKAARNVRRFFTGEFEGFPEATLHRAKKVEIHMPGINIYADGDRMFSSPVTAEIAPAAGCFIVPRP</sequence>
<keyword evidence="6" id="KW-0067">ATP-binding</keyword>
<reference evidence="10 11" key="1">
    <citation type="submission" date="2019-12" db="EMBL/GenBank/DDBJ databases">
        <title>Corynebacterium sp. nov., isolated from feces of the Anser Albifrons in China.</title>
        <authorList>
            <person name="Liu Q."/>
        </authorList>
    </citation>
    <scope>NUCLEOTIDE SEQUENCE [LARGE SCALE GENOMIC DNA]</scope>
    <source>
        <strain evidence="10 11">4H37-19</strain>
    </source>
</reference>
<keyword evidence="11" id="KW-1185">Reference proteome</keyword>
<dbReference type="RefSeq" id="WP_187974681.1">
    <property type="nucleotide sequence ID" value="NZ_CP046884.1"/>
</dbReference>
<keyword evidence="7" id="KW-0594">Phospholipid biosynthesis</keyword>
<dbReference type="Gene3D" id="3.40.50.10330">
    <property type="entry name" value="Probable inorganic polyphosphate/atp-NAD kinase, domain 1"/>
    <property type="match status" value="1"/>
</dbReference>
<evidence type="ECO:0000256" key="3">
    <source>
        <dbReference type="ARBA" id="ARBA00022679"/>
    </source>
</evidence>
<evidence type="ECO:0000256" key="1">
    <source>
        <dbReference type="ARBA" id="ARBA00001946"/>
    </source>
</evidence>
<dbReference type="Pfam" id="PF19279">
    <property type="entry name" value="YegS_C"/>
    <property type="match status" value="1"/>
</dbReference>
<keyword evidence="4" id="KW-0547">Nucleotide-binding</keyword>
<comment type="similarity">
    <text evidence="2">Belongs to the diacylglycerol/lipid kinase family.</text>
</comment>
<dbReference type="SMART" id="SM00046">
    <property type="entry name" value="DAGKc"/>
    <property type="match status" value="1"/>
</dbReference>
<dbReference type="NCBIfam" id="NF008882">
    <property type="entry name" value="PRK11914.1"/>
    <property type="match status" value="1"/>
</dbReference>
<dbReference type="InterPro" id="IPR016064">
    <property type="entry name" value="NAD/diacylglycerol_kinase_sf"/>
</dbReference>
<evidence type="ECO:0000256" key="8">
    <source>
        <dbReference type="ARBA" id="ARBA00023264"/>
    </source>
</evidence>
<dbReference type="InterPro" id="IPR001206">
    <property type="entry name" value="Diacylglycerol_kinase_cat_dom"/>
</dbReference>
<dbReference type="PROSITE" id="PS50146">
    <property type="entry name" value="DAGK"/>
    <property type="match status" value="1"/>
</dbReference>
<protein>
    <submittedName>
        <fullName evidence="10">Diacylglycerol kinase</fullName>
    </submittedName>
</protein>
<evidence type="ECO:0000256" key="4">
    <source>
        <dbReference type="ARBA" id="ARBA00022741"/>
    </source>
</evidence>
<dbReference type="InterPro" id="IPR045540">
    <property type="entry name" value="YegS/DAGK_C"/>
</dbReference>
<feature type="domain" description="DAGKc" evidence="9">
    <location>
        <begin position="13"/>
        <end position="144"/>
    </location>
</feature>
<keyword evidence="5 10" id="KW-0418">Kinase</keyword>
<organism evidence="10 11">
    <name type="scientific">Corynebacterium poyangense</name>
    <dbReference type="NCBI Taxonomy" id="2684405"/>
    <lineage>
        <taxon>Bacteria</taxon>
        <taxon>Bacillati</taxon>
        <taxon>Actinomycetota</taxon>
        <taxon>Actinomycetes</taxon>
        <taxon>Mycobacteriales</taxon>
        <taxon>Corynebacteriaceae</taxon>
        <taxon>Corynebacterium</taxon>
    </lineage>
</organism>
<dbReference type="SUPFAM" id="SSF111331">
    <property type="entry name" value="NAD kinase/diacylglycerol kinase-like"/>
    <property type="match status" value="1"/>
</dbReference>
<dbReference type="PANTHER" id="PTHR12358">
    <property type="entry name" value="SPHINGOSINE KINASE"/>
    <property type="match status" value="1"/>
</dbReference>
<dbReference type="Pfam" id="PF00781">
    <property type="entry name" value="DAGK_cat"/>
    <property type="match status" value="1"/>
</dbReference>
<dbReference type="AlphaFoldDB" id="A0A7H0SL01"/>
<name>A0A7H0SL01_9CORY</name>
<dbReference type="EMBL" id="CP046884">
    <property type="protein sequence ID" value="QNQ89226.1"/>
    <property type="molecule type" value="Genomic_DNA"/>
</dbReference>
<dbReference type="InterPro" id="IPR017438">
    <property type="entry name" value="ATP-NAD_kinase_N"/>
</dbReference>
<accession>A0A7H0SL01</accession>
<gene>
    <name evidence="10" type="ORF">GP475_00220</name>
</gene>
<keyword evidence="3" id="KW-0808">Transferase</keyword>
<evidence type="ECO:0000256" key="6">
    <source>
        <dbReference type="ARBA" id="ARBA00022840"/>
    </source>
</evidence>
<dbReference type="GO" id="GO:0005524">
    <property type="term" value="F:ATP binding"/>
    <property type="evidence" value="ECO:0007669"/>
    <property type="project" value="UniProtKB-KW"/>
</dbReference>
<evidence type="ECO:0000259" key="9">
    <source>
        <dbReference type="PROSITE" id="PS50146"/>
    </source>
</evidence>
<dbReference type="GO" id="GO:0005886">
    <property type="term" value="C:plasma membrane"/>
    <property type="evidence" value="ECO:0007669"/>
    <property type="project" value="TreeGrafter"/>
</dbReference>
<dbReference type="PANTHER" id="PTHR12358:SF106">
    <property type="entry name" value="LIPID KINASE YEGS"/>
    <property type="match status" value="1"/>
</dbReference>
<comment type="cofactor">
    <cofactor evidence="1">
        <name>Mg(2+)</name>
        <dbReference type="ChEBI" id="CHEBI:18420"/>
    </cofactor>
</comment>
<dbReference type="Gene3D" id="2.60.200.40">
    <property type="match status" value="1"/>
</dbReference>
<evidence type="ECO:0000313" key="10">
    <source>
        <dbReference type="EMBL" id="QNQ89226.1"/>
    </source>
</evidence>
<dbReference type="KEGG" id="cpoy:GP475_00220"/>
<keyword evidence="8" id="KW-1208">Phospholipid metabolism</keyword>
<dbReference type="InterPro" id="IPR050187">
    <property type="entry name" value="Lipid_Phosphate_FormReg"/>
</dbReference>
<evidence type="ECO:0000313" key="11">
    <source>
        <dbReference type="Proteomes" id="UP000516320"/>
    </source>
</evidence>